<dbReference type="PANTHER" id="PTHR43616">
    <property type="entry name" value="GLYCEROL DEHYDROGENASE"/>
    <property type="match status" value="1"/>
</dbReference>
<keyword evidence="3 10" id="KW-0520">NAD</keyword>
<feature type="binding site" evidence="8">
    <location>
        <position position="172"/>
    </location>
    <ligand>
        <name>glycerol</name>
        <dbReference type="ChEBI" id="CHEBI:17754"/>
    </ligand>
</feature>
<keyword evidence="13" id="KW-1185">Reference proteome</keyword>
<organism evidence="12 13">
    <name type="scientific">Rouxiella aceris</name>
    <dbReference type="NCBI Taxonomy" id="2703884"/>
    <lineage>
        <taxon>Bacteria</taxon>
        <taxon>Pseudomonadati</taxon>
        <taxon>Pseudomonadota</taxon>
        <taxon>Gammaproteobacteria</taxon>
        <taxon>Enterobacterales</taxon>
        <taxon>Yersiniaceae</taxon>
        <taxon>Rouxiella</taxon>
    </lineage>
</organism>
<keyword evidence="2" id="KW-0560">Oxidoreductase</keyword>
<dbReference type="Pfam" id="PF00465">
    <property type="entry name" value="Fe-ADH"/>
    <property type="match status" value="1"/>
</dbReference>
<feature type="binding site" evidence="10">
    <location>
        <position position="128"/>
    </location>
    <ligand>
        <name>NAD(+)</name>
        <dbReference type="ChEBI" id="CHEBI:57540"/>
    </ligand>
</feature>
<dbReference type="RefSeq" id="WP_169401596.1">
    <property type="nucleotide sequence ID" value="NZ_JAADJU010000001.1"/>
</dbReference>
<dbReference type="Gene3D" id="1.20.1090.10">
    <property type="entry name" value="Dehydroquinate synthase-like - alpha domain"/>
    <property type="match status" value="1"/>
</dbReference>
<dbReference type="PANTHER" id="PTHR43616:SF5">
    <property type="entry name" value="GLYCEROL DEHYDROGENASE 1"/>
    <property type="match status" value="1"/>
</dbReference>
<evidence type="ECO:0000256" key="6">
    <source>
        <dbReference type="ARBA" id="ARBA00040132"/>
    </source>
</evidence>
<dbReference type="Gene3D" id="3.40.50.1970">
    <property type="match status" value="1"/>
</dbReference>
<dbReference type="InterPro" id="IPR001670">
    <property type="entry name" value="ADH_Fe/GldA"/>
</dbReference>
<evidence type="ECO:0000256" key="2">
    <source>
        <dbReference type="ARBA" id="ARBA00023002"/>
    </source>
</evidence>
<reference evidence="12 13" key="2">
    <citation type="submission" date="2020-06" db="EMBL/GenBank/DDBJ databases">
        <title>Polyphasic characterization of a Rahnella strain isolated from tree sap.</title>
        <authorList>
            <person name="Kim I.S."/>
        </authorList>
    </citation>
    <scope>NUCLEOTIDE SEQUENCE [LARGE SCALE GENOMIC DNA]</scope>
    <source>
        <strain evidence="12 13">SAP-1</strain>
    </source>
</reference>
<dbReference type="AlphaFoldDB" id="A0A848MFI4"/>
<comment type="caution">
    <text evidence="12">The sequence shown here is derived from an EMBL/GenBank/DDBJ whole genome shotgun (WGS) entry which is preliminary data.</text>
</comment>
<protein>
    <recommendedName>
        <fullName evidence="6">Glycerol dehydrogenase</fullName>
        <ecNumber evidence="5">1.1.1.6</ecNumber>
    </recommendedName>
</protein>
<comment type="catalytic activity">
    <reaction evidence="7">
        <text>glycerol + NAD(+) = dihydroxyacetone + NADH + H(+)</text>
        <dbReference type="Rhea" id="RHEA:13769"/>
        <dbReference type="ChEBI" id="CHEBI:15378"/>
        <dbReference type="ChEBI" id="CHEBI:16016"/>
        <dbReference type="ChEBI" id="CHEBI:17754"/>
        <dbReference type="ChEBI" id="CHEBI:57540"/>
        <dbReference type="ChEBI" id="CHEBI:57945"/>
        <dbReference type="EC" id="1.1.1.6"/>
    </reaction>
</comment>
<evidence type="ECO:0000313" key="12">
    <source>
        <dbReference type="EMBL" id="NMP25931.1"/>
    </source>
</evidence>
<feature type="binding site" evidence="10">
    <location>
        <begin position="117"/>
        <end position="120"/>
    </location>
    <ligand>
        <name>NAD(+)</name>
        <dbReference type="ChEBI" id="CHEBI:57540"/>
    </ligand>
</feature>
<dbReference type="PIRSF" id="PIRSF000112">
    <property type="entry name" value="Glycerol_dehydrogenase"/>
    <property type="match status" value="1"/>
</dbReference>
<feature type="domain" description="Alcohol dehydrogenase iron-type/glycerol dehydrogenase GldA" evidence="11">
    <location>
        <begin position="9"/>
        <end position="155"/>
    </location>
</feature>
<evidence type="ECO:0000313" key="13">
    <source>
        <dbReference type="Proteomes" id="UP000585363"/>
    </source>
</evidence>
<feature type="binding site" evidence="10">
    <location>
        <begin position="95"/>
        <end position="99"/>
    </location>
    <ligand>
        <name>NAD(+)</name>
        <dbReference type="ChEBI" id="CHEBI:57540"/>
    </ligand>
</feature>
<feature type="binding site" evidence="8">
    <location>
        <position position="255"/>
    </location>
    <ligand>
        <name>glycerol</name>
        <dbReference type="ChEBI" id="CHEBI:17754"/>
    </ligand>
</feature>
<evidence type="ECO:0000256" key="8">
    <source>
        <dbReference type="PIRSR" id="PIRSR000112-1"/>
    </source>
</evidence>
<evidence type="ECO:0000256" key="7">
    <source>
        <dbReference type="ARBA" id="ARBA00049006"/>
    </source>
</evidence>
<dbReference type="GO" id="GO:0008888">
    <property type="term" value="F:glycerol dehydrogenase (NAD+) activity"/>
    <property type="evidence" value="ECO:0007669"/>
    <property type="project" value="UniProtKB-EC"/>
</dbReference>
<keyword evidence="1 8" id="KW-0479">Metal-binding</keyword>
<feature type="binding site" evidence="9">
    <location>
        <position position="122"/>
    </location>
    <ligand>
        <name>glycerol</name>
        <dbReference type="ChEBI" id="CHEBI:17754"/>
    </ligand>
</feature>
<evidence type="ECO:0000256" key="4">
    <source>
        <dbReference type="ARBA" id="ARBA00037918"/>
    </source>
</evidence>
<dbReference type="Proteomes" id="UP000585363">
    <property type="component" value="Unassembled WGS sequence"/>
</dbReference>
<proteinExistence type="predicted"/>
<evidence type="ECO:0000256" key="3">
    <source>
        <dbReference type="ARBA" id="ARBA00023027"/>
    </source>
</evidence>
<feature type="binding site" evidence="8">
    <location>
        <position position="273"/>
    </location>
    <ligand>
        <name>glycerol</name>
        <dbReference type="ChEBI" id="CHEBI:17754"/>
    </ligand>
</feature>
<reference evidence="12 13" key="1">
    <citation type="submission" date="2020-01" db="EMBL/GenBank/DDBJ databases">
        <authorList>
            <person name="Lee S.D."/>
        </authorList>
    </citation>
    <scope>NUCLEOTIDE SEQUENCE [LARGE SCALE GENOMIC DNA]</scope>
    <source>
        <strain evidence="12 13">SAP-1</strain>
    </source>
</reference>
<feature type="binding site" evidence="10">
    <location>
        <position position="132"/>
    </location>
    <ligand>
        <name>NAD(+)</name>
        <dbReference type="ChEBI" id="CHEBI:57540"/>
    </ligand>
</feature>
<evidence type="ECO:0000259" key="11">
    <source>
        <dbReference type="Pfam" id="PF00465"/>
    </source>
</evidence>
<feature type="binding site" evidence="10">
    <location>
        <position position="38"/>
    </location>
    <ligand>
        <name>NAD(+)</name>
        <dbReference type="ChEBI" id="CHEBI:57540"/>
    </ligand>
</feature>
<dbReference type="EMBL" id="JAADJU010000001">
    <property type="protein sequence ID" value="NMP25931.1"/>
    <property type="molecule type" value="Genomic_DNA"/>
</dbReference>
<dbReference type="EC" id="1.1.1.6" evidence="5"/>
<feature type="binding site" evidence="10">
    <location>
        <position position="126"/>
    </location>
    <ligand>
        <name>NAD(+)</name>
        <dbReference type="ChEBI" id="CHEBI:57540"/>
    </ligand>
</feature>
<evidence type="ECO:0000256" key="1">
    <source>
        <dbReference type="ARBA" id="ARBA00022723"/>
    </source>
</evidence>
<evidence type="ECO:0000256" key="5">
    <source>
        <dbReference type="ARBA" id="ARBA00039147"/>
    </source>
</evidence>
<name>A0A848MFI4_9GAMM</name>
<dbReference type="GO" id="GO:0005829">
    <property type="term" value="C:cytosol"/>
    <property type="evidence" value="ECO:0007669"/>
    <property type="project" value="TreeGrafter"/>
</dbReference>
<comment type="cofactor">
    <cofactor evidence="8">
        <name>Zn(2+)</name>
        <dbReference type="ChEBI" id="CHEBI:29105"/>
    </cofactor>
    <text evidence="8">Binds 1 zinc ion per subunit.</text>
</comment>
<dbReference type="InterPro" id="IPR016205">
    <property type="entry name" value="Glycerol_DH"/>
</dbReference>
<dbReference type="CDD" id="cd08170">
    <property type="entry name" value="GlyDH"/>
    <property type="match status" value="1"/>
</dbReference>
<dbReference type="SUPFAM" id="SSF56796">
    <property type="entry name" value="Dehydroquinate synthase-like"/>
    <property type="match status" value="1"/>
</dbReference>
<accession>A0A848MFI4</accession>
<dbReference type="NCBIfam" id="NF006941">
    <property type="entry name" value="PRK09423.1"/>
    <property type="match status" value="1"/>
</dbReference>
<comment type="pathway">
    <text evidence="4">Polyol metabolism; glycerol fermentation; glycerone phosphate from glycerol (oxidative route): step 1/2.</text>
</comment>
<evidence type="ECO:0000256" key="9">
    <source>
        <dbReference type="PIRSR" id="PIRSR000112-2"/>
    </source>
</evidence>
<dbReference type="GO" id="GO:0046872">
    <property type="term" value="F:metal ion binding"/>
    <property type="evidence" value="ECO:0007669"/>
    <property type="project" value="UniProtKB-KW"/>
</dbReference>
<gene>
    <name evidence="12" type="ORF">GW590_03465</name>
</gene>
<sequence length="368" mass="39308">MSKFVYSSPRKYIQGSGVINELGKYVAELGCSALVVADSIVWEIVHSAVKQSLDVAEVSFQYEVFNGESSASEIHRLSELARSYKTTTVIGLGGGKTLDTVKAIADELKQPVIIVPTVASTDAPCSALSVIYTDEGVFEKYRFYTKNPDLVLVDTAICVNAPVRLFASGIADGLATYIEAAAVKRSHSLSMVEGSPTVAAMAIAEACEKTLLTWGKSAYESVASKVVTPAVEAVVEANTLLSGLGFENAGLAGAHAIHNGFTAISGDIHHLTHGEKVAYGTLTQLVLEQRPDSEIAEYIRFYRSIKMPTTMKEMHLEGVAWADLVKIGNQANNEGDTLRNLDSTLSGEDVANALLAVDAISRSLCKIN</sequence>
<keyword evidence="8" id="KW-0862">Zinc</keyword>
<evidence type="ECO:0000256" key="10">
    <source>
        <dbReference type="PIRSR" id="PIRSR000112-3"/>
    </source>
</evidence>